<dbReference type="RefSeq" id="WP_319834723.1">
    <property type="nucleotide sequence ID" value="NZ_CP138858.1"/>
</dbReference>
<dbReference type="EMBL" id="CP138858">
    <property type="protein sequence ID" value="WPJ97909.1"/>
    <property type="molecule type" value="Genomic_DNA"/>
</dbReference>
<sequence length="104" mass="11847">MAAKNVPLAQFYLYESLAKLKQMQEVFPEYETKPIALLIDRVALDSYQPLNALLKEKGSTVTSEEFDHALKVIVNACNACHVTCETPIRIKRNLTNPYMQDFNP</sequence>
<protein>
    <submittedName>
        <fullName evidence="1">Uncharacterized protein</fullName>
    </submittedName>
</protein>
<evidence type="ECO:0000313" key="1">
    <source>
        <dbReference type="EMBL" id="WPJ97909.1"/>
    </source>
</evidence>
<gene>
    <name evidence="1" type="ORF">SH580_09315</name>
</gene>
<name>A0ABZ0RY22_9BACT</name>
<organism evidence="1 2">
    <name type="scientific">Coraliomargarita algicola</name>
    <dbReference type="NCBI Taxonomy" id="3092156"/>
    <lineage>
        <taxon>Bacteria</taxon>
        <taxon>Pseudomonadati</taxon>
        <taxon>Verrucomicrobiota</taxon>
        <taxon>Opitutia</taxon>
        <taxon>Puniceicoccales</taxon>
        <taxon>Coraliomargaritaceae</taxon>
        <taxon>Coraliomargarita</taxon>
    </lineage>
</organism>
<proteinExistence type="predicted"/>
<reference evidence="1 2" key="1">
    <citation type="submission" date="2023-11" db="EMBL/GenBank/DDBJ databases">
        <title>Coraliomargarita sp. nov., isolated from marine algae.</title>
        <authorList>
            <person name="Lee J.K."/>
            <person name="Baek J.H."/>
            <person name="Kim J.M."/>
            <person name="Choi D.G."/>
            <person name="Jeon C.O."/>
        </authorList>
    </citation>
    <scope>NUCLEOTIDE SEQUENCE [LARGE SCALE GENOMIC DNA]</scope>
    <source>
        <strain evidence="1 2">J2-16</strain>
    </source>
</reference>
<dbReference type="Proteomes" id="UP001324993">
    <property type="component" value="Chromosome"/>
</dbReference>
<accession>A0ABZ0RY22</accession>
<keyword evidence="2" id="KW-1185">Reference proteome</keyword>
<evidence type="ECO:0000313" key="2">
    <source>
        <dbReference type="Proteomes" id="UP001324993"/>
    </source>
</evidence>